<accession>A0A9K3Q7L1</accession>
<proteinExistence type="predicted"/>
<feature type="compositionally biased region" description="Basic residues" evidence="2">
    <location>
        <begin position="93"/>
        <end position="105"/>
    </location>
</feature>
<comment type="caution">
    <text evidence="4">The sequence shown here is derived from an EMBL/GenBank/DDBJ whole genome shotgun (WGS) entry which is preliminary data.</text>
</comment>
<evidence type="ECO:0000313" key="5">
    <source>
        <dbReference type="Proteomes" id="UP000693970"/>
    </source>
</evidence>
<evidence type="ECO:0000259" key="3">
    <source>
        <dbReference type="PROSITE" id="PS50076"/>
    </source>
</evidence>
<dbReference type="InterPro" id="IPR001623">
    <property type="entry name" value="DnaJ_domain"/>
</dbReference>
<keyword evidence="5" id="KW-1185">Reference proteome</keyword>
<evidence type="ECO:0000256" key="1">
    <source>
        <dbReference type="SAM" id="Coils"/>
    </source>
</evidence>
<feature type="domain" description="J" evidence="3">
    <location>
        <begin position="69"/>
        <end position="148"/>
    </location>
</feature>
<feature type="compositionally biased region" description="Polar residues" evidence="2">
    <location>
        <begin position="106"/>
        <end position="115"/>
    </location>
</feature>
<dbReference type="Pfam" id="PF00226">
    <property type="entry name" value="DnaJ"/>
    <property type="match status" value="1"/>
</dbReference>
<dbReference type="SMART" id="SM00271">
    <property type="entry name" value="DnaJ"/>
    <property type="match status" value="1"/>
</dbReference>
<name>A0A9K3Q7L1_9STRA</name>
<gene>
    <name evidence="4" type="ORF">IV203_012938</name>
</gene>
<feature type="region of interest" description="Disordered" evidence="2">
    <location>
        <begin position="93"/>
        <end position="117"/>
    </location>
</feature>
<reference evidence="4" key="1">
    <citation type="journal article" date="2021" name="Sci. Rep.">
        <title>Diploid genomic architecture of Nitzschia inconspicua, an elite biomass production diatom.</title>
        <authorList>
            <person name="Oliver A."/>
            <person name="Podell S."/>
            <person name="Pinowska A."/>
            <person name="Traller J.C."/>
            <person name="Smith S.R."/>
            <person name="McClure R."/>
            <person name="Beliaev A."/>
            <person name="Bohutskyi P."/>
            <person name="Hill E.A."/>
            <person name="Rabines A."/>
            <person name="Zheng H."/>
            <person name="Allen L.Z."/>
            <person name="Kuo A."/>
            <person name="Grigoriev I.V."/>
            <person name="Allen A.E."/>
            <person name="Hazlebeck D."/>
            <person name="Allen E.E."/>
        </authorList>
    </citation>
    <scope>NUCLEOTIDE SEQUENCE</scope>
    <source>
        <strain evidence="4">Hildebrandi</strain>
    </source>
</reference>
<dbReference type="InterPro" id="IPR026894">
    <property type="entry name" value="DnaJ_X"/>
</dbReference>
<evidence type="ECO:0000313" key="4">
    <source>
        <dbReference type="EMBL" id="KAG7373843.1"/>
    </source>
</evidence>
<keyword evidence="1" id="KW-0175">Coiled coil</keyword>
<dbReference type="AlphaFoldDB" id="A0A9K3Q7L1"/>
<dbReference type="PANTHER" id="PTHR44094:SF8">
    <property type="entry name" value="DNAJ HEAT SHOCK N-TERMINAL DOMAIN-CONTAINING PROTEIN-RELATED"/>
    <property type="match status" value="1"/>
</dbReference>
<sequence>MKLRNNRFISFLTAATASLIGGGEISSSSKPSFTGSSLFADAKKKVPELTSTALRLHKIYNQQPPHDRQLYDILQVLPNATQVQITKSYRALSRKYHPDKRKRQSQHGANKSSNRNDYDAEQLQLQQLQQAYQILKVDSTRIFYHKYGLTDPNLAVLLLLGPKLHPNVWRQQLGQSQMAHLQDSSSCSCSSSSSLLFETLDIDLMRLIGYDEDILRHDDNDESPTLLEERRVQNIAALLVEQMRPIVEGTIDDLAVYGHMIAQRCDRWKRLPLGAQIIRCVGRAYRHVGQDFLRQNERRLSGNKGRSIQHITTDATVGLRKRWHSTKHILEAGAAGVKLMVKEHFWNNKTPRQQPSKQQDHAEAIEYHNTDDEEDDSFLPFGMNDEHLQSLEEIEESRKRQQEDAAQTTILQALQVEALWKACKIDIDRVVRRACQMILSGDYFFFPSYTAVADPAFVVNRRTVGQGSLLDHGWVATPSGNTVTIDAEQARLTAAQTMVMFGDILVKQSKQGTSWKD</sequence>
<dbReference type="CDD" id="cd06257">
    <property type="entry name" value="DnaJ"/>
    <property type="match status" value="1"/>
</dbReference>
<reference evidence="4" key="2">
    <citation type="submission" date="2021-04" db="EMBL/GenBank/DDBJ databases">
        <authorList>
            <person name="Podell S."/>
        </authorList>
    </citation>
    <scope>NUCLEOTIDE SEQUENCE</scope>
    <source>
        <strain evidence="4">Hildebrandi</strain>
    </source>
</reference>
<dbReference type="Pfam" id="PF14308">
    <property type="entry name" value="DnaJ-X"/>
    <property type="match status" value="1"/>
</dbReference>
<dbReference type="InterPro" id="IPR052423">
    <property type="entry name" value="EMIR"/>
</dbReference>
<dbReference type="Proteomes" id="UP000693970">
    <property type="component" value="Unassembled WGS sequence"/>
</dbReference>
<evidence type="ECO:0000256" key="2">
    <source>
        <dbReference type="SAM" id="MobiDB-lite"/>
    </source>
</evidence>
<organism evidence="4 5">
    <name type="scientific">Nitzschia inconspicua</name>
    <dbReference type="NCBI Taxonomy" id="303405"/>
    <lineage>
        <taxon>Eukaryota</taxon>
        <taxon>Sar</taxon>
        <taxon>Stramenopiles</taxon>
        <taxon>Ochrophyta</taxon>
        <taxon>Bacillariophyta</taxon>
        <taxon>Bacillariophyceae</taxon>
        <taxon>Bacillariophycidae</taxon>
        <taxon>Bacillariales</taxon>
        <taxon>Bacillariaceae</taxon>
        <taxon>Nitzschia</taxon>
    </lineage>
</organism>
<feature type="coiled-coil region" evidence="1">
    <location>
        <begin position="384"/>
        <end position="411"/>
    </location>
</feature>
<protein>
    <submittedName>
        <fullName evidence="4">Chaperone protein DnaJ</fullName>
    </submittedName>
</protein>
<dbReference type="EMBL" id="JAGRRH010000001">
    <property type="protein sequence ID" value="KAG7373843.1"/>
    <property type="molecule type" value="Genomic_DNA"/>
</dbReference>
<dbReference type="PANTHER" id="PTHR44094">
    <property type="entry name" value="DNAJ HEAT SHOCK N-TERMINAL DOMAIN-CONTAINING PROTEIN"/>
    <property type="match status" value="1"/>
</dbReference>
<dbReference type="OrthoDB" id="10250354at2759"/>
<dbReference type="PROSITE" id="PS50076">
    <property type="entry name" value="DNAJ_2"/>
    <property type="match status" value="1"/>
</dbReference>